<proteinExistence type="predicted"/>
<evidence type="ECO:0000313" key="1">
    <source>
        <dbReference type="EMBL" id="MBD2608152.1"/>
    </source>
</evidence>
<accession>A0ABR8GY61</accession>
<keyword evidence="2" id="KW-1185">Reference proteome</keyword>
<dbReference type="Proteomes" id="UP000660380">
    <property type="component" value="Unassembled WGS sequence"/>
</dbReference>
<evidence type="ECO:0000313" key="2">
    <source>
        <dbReference type="Proteomes" id="UP000660380"/>
    </source>
</evidence>
<gene>
    <name evidence="1" type="ORF">H6G81_27465</name>
</gene>
<sequence>MVLLKTDSRKFNLFITAIAFLQPKTKAIALSSPNSTKKRSPPHSQALLSAIASGGITGDSQSKKF</sequence>
<name>A0ABR8GY61_9CYAN</name>
<reference evidence="1 2" key="1">
    <citation type="journal article" date="2020" name="ISME J.">
        <title>Comparative genomics reveals insights into cyanobacterial evolution and habitat adaptation.</title>
        <authorList>
            <person name="Chen M.Y."/>
            <person name="Teng W.K."/>
            <person name="Zhao L."/>
            <person name="Hu C.X."/>
            <person name="Zhou Y.K."/>
            <person name="Han B.P."/>
            <person name="Song L.R."/>
            <person name="Shu W.S."/>
        </authorList>
    </citation>
    <scope>NUCLEOTIDE SEQUENCE [LARGE SCALE GENOMIC DNA]</scope>
    <source>
        <strain evidence="1 2">FACHB-248</strain>
    </source>
</reference>
<dbReference type="EMBL" id="JACJTA010000085">
    <property type="protein sequence ID" value="MBD2608152.1"/>
    <property type="molecule type" value="Genomic_DNA"/>
</dbReference>
<organism evidence="1 2">
    <name type="scientific">Scytonema hofmannii FACHB-248</name>
    <dbReference type="NCBI Taxonomy" id="1842502"/>
    <lineage>
        <taxon>Bacteria</taxon>
        <taxon>Bacillati</taxon>
        <taxon>Cyanobacteriota</taxon>
        <taxon>Cyanophyceae</taxon>
        <taxon>Nostocales</taxon>
        <taxon>Scytonemataceae</taxon>
        <taxon>Scytonema</taxon>
    </lineage>
</organism>
<comment type="caution">
    <text evidence="1">The sequence shown here is derived from an EMBL/GenBank/DDBJ whole genome shotgun (WGS) entry which is preliminary data.</text>
</comment>
<protein>
    <submittedName>
        <fullName evidence="1">Uncharacterized protein</fullName>
    </submittedName>
</protein>